<comment type="caution">
    <text evidence="1">The sequence shown here is derived from an EMBL/GenBank/DDBJ whole genome shotgun (WGS) entry which is preliminary data.</text>
</comment>
<dbReference type="InterPro" id="IPR050155">
    <property type="entry name" value="HAD-like_hydrolase_sf"/>
</dbReference>
<dbReference type="Proteomes" id="UP001208938">
    <property type="component" value="Unassembled WGS sequence"/>
</dbReference>
<dbReference type="InterPro" id="IPR041492">
    <property type="entry name" value="HAD_2"/>
</dbReference>
<keyword evidence="1" id="KW-0378">Hydrolase</keyword>
<dbReference type="RefSeq" id="WP_264507536.1">
    <property type="nucleotide sequence ID" value="NZ_JAPDFL010000001.1"/>
</dbReference>
<protein>
    <submittedName>
        <fullName evidence="1">HAD-IA family hydrolase</fullName>
    </submittedName>
</protein>
<dbReference type="Gene3D" id="1.10.150.240">
    <property type="entry name" value="Putative phosphatase, domain 2"/>
    <property type="match status" value="1"/>
</dbReference>
<organism evidence="1 2">
    <name type="scientific">Pararhodobacter zhoushanensis</name>
    <dbReference type="NCBI Taxonomy" id="2479545"/>
    <lineage>
        <taxon>Bacteria</taxon>
        <taxon>Pseudomonadati</taxon>
        <taxon>Pseudomonadota</taxon>
        <taxon>Alphaproteobacteria</taxon>
        <taxon>Rhodobacterales</taxon>
        <taxon>Paracoccaceae</taxon>
        <taxon>Pararhodobacter</taxon>
    </lineage>
</organism>
<evidence type="ECO:0000313" key="2">
    <source>
        <dbReference type="Proteomes" id="UP001208938"/>
    </source>
</evidence>
<dbReference type="SUPFAM" id="SSF56784">
    <property type="entry name" value="HAD-like"/>
    <property type="match status" value="1"/>
</dbReference>
<dbReference type="EMBL" id="JAPDFL010000001">
    <property type="protein sequence ID" value="MCW1934765.1"/>
    <property type="molecule type" value="Genomic_DNA"/>
</dbReference>
<dbReference type="SFLD" id="SFLDS00003">
    <property type="entry name" value="Haloacid_Dehalogenase"/>
    <property type="match status" value="1"/>
</dbReference>
<dbReference type="InterPro" id="IPR023214">
    <property type="entry name" value="HAD_sf"/>
</dbReference>
<keyword evidence="2" id="KW-1185">Reference proteome</keyword>
<dbReference type="NCBIfam" id="TIGR01509">
    <property type="entry name" value="HAD-SF-IA-v3"/>
    <property type="match status" value="1"/>
</dbReference>
<name>A0ABT3H4U5_9RHOB</name>
<dbReference type="SFLD" id="SFLDG01129">
    <property type="entry name" value="C1.5:_HAD__Beta-PGM__Phosphata"/>
    <property type="match status" value="1"/>
</dbReference>
<proteinExistence type="predicted"/>
<dbReference type="Gene3D" id="3.40.50.1000">
    <property type="entry name" value="HAD superfamily/HAD-like"/>
    <property type="match status" value="1"/>
</dbReference>
<dbReference type="InterPro" id="IPR023198">
    <property type="entry name" value="PGP-like_dom2"/>
</dbReference>
<dbReference type="InterPro" id="IPR006439">
    <property type="entry name" value="HAD-SF_hydro_IA"/>
</dbReference>
<dbReference type="SFLD" id="SFLDG01135">
    <property type="entry name" value="C1.5.6:_HAD__Beta-PGM__Phospha"/>
    <property type="match status" value="1"/>
</dbReference>
<evidence type="ECO:0000313" key="1">
    <source>
        <dbReference type="EMBL" id="MCW1934765.1"/>
    </source>
</evidence>
<dbReference type="PANTHER" id="PTHR43434">
    <property type="entry name" value="PHOSPHOGLYCOLATE PHOSPHATASE"/>
    <property type="match status" value="1"/>
</dbReference>
<sequence>MRLVIFDVDGTLVDSQADILASMAAAFASAGLTVPSDDAVKGIVGLSLPVAMAQLAPLVEAATQDAMVVAYKASYNALRTANGEKGSPLYPGARAALERLRADPGVTLAVATGKSRRGLNGLFESHGLHDLFATSHVADDHPSKPDPAMVLACLRDTGIAAADAVIIGDTEFDIAMGHAAGIKAIGVRWGYHPDARLAAADVLIDSFDALDAALAEIWGQG</sequence>
<dbReference type="InterPro" id="IPR036412">
    <property type="entry name" value="HAD-like_sf"/>
</dbReference>
<dbReference type="NCBIfam" id="TIGR01549">
    <property type="entry name" value="HAD-SF-IA-v1"/>
    <property type="match status" value="1"/>
</dbReference>
<reference evidence="1 2" key="1">
    <citation type="submission" date="2022-10" db="EMBL/GenBank/DDBJ databases">
        <title>Pararhodobacter sp. nov., isolated from marine algae.</title>
        <authorList>
            <person name="Choi B.J."/>
            <person name="Kim J.M."/>
            <person name="Lee J.K."/>
            <person name="Choi D.G."/>
            <person name="Jeon C.O."/>
        </authorList>
    </citation>
    <scope>NUCLEOTIDE SEQUENCE [LARGE SCALE GENOMIC DNA]</scope>
    <source>
        <strain evidence="1 2">ZQ420</strain>
    </source>
</reference>
<accession>A0ABT3H4U5</accession>
<dbReference type="PANTHER" id="PTHR43434:SF24">
    <property type="entry name" value="HYDROLASE-RELATED"/>
    <property type="match status" value="1"/>
</dbReference>
<gene>
    <name evidence="1" type="ORF">OKW52_21570</name>
</gene>
<dbReference type="GO" id="GO:0016787">
    <property type="term" value="F:hydrolase activity"/>
    <property type="evidence" value="ECO:0007669"/>
    <property type="project" value="UniProtKB-KW"/>
</dbReference>
<dbReference type="Pfam" id="PF13419">
    <property type="entry name" value="HAD_2"/>
    <property type="match status" value="1"/>
</dbReference>